<sequence>MFNLGMPGIGLERQFGEALKQIEENTQLESIIFSLDYLDFLYTREDFERPGQEFIWQNLLQPRGMQQRARDVSSLLLSLDTLFSSIKTMAKQHVTSSHISAYGSHYADSYINIMQSEGIKPLFSQKLKQIAQSLQSKRYVSHLGQVEKNPGLKMFATFLEKTRLADIEVTFFISPYHYTYLHMLNKHNHWQSFLQWKMALVSTIEPYKDGHASLWDFSGFSSYTMEPVDFTQPRKLMKWYWEPAHYRSELGEVMLKALTKSTSSSDFARKMEQSTVRDIIILDQKALLQSAAAWQAFSTQIDGD</sequence>
<reference evidence="2" key="1">
    <citation type="journal article" date="2019" name="Int. J. Syst. Evol. Microbiol.">
        <title>The Global Catalogue of Microorganisms (GCM) 10K type strain sequencing project: providing services to taxonomists for standard genome sequencing and annotation.</title>
        <authorList>
            <consortium name="The Broad Institute Genomics Platform"/>
            <consortium name="The Broad Institute Genome Sequencing Center for Infectious Disease"/>
            <person name="Wu L."/>
            <person name="Ma J."/>
        </authorList>
    </citation>
    <scope>NUCLEOTIDE SEQUENCE [LARGE SCALE GENOMIC DNA]</scope>
    <source>
        <strain evidence="2">JCM 13378</strain>
    </source>
</reference>
<organism evidence="1 2">
    <name type="scientific">Bowmanella denitrificans</name>
    <dbReference type="NCBI Taxonomy" id="366582"/>
    <lineage>
        <taxon>Bacteria</taxon>
        <taxon>Pseudomonadati</taxon>
        <taxon>Pseudomonadota</taxon>
        <taxon>Gammaproteobacteria</taxon>
        <taxon>Alteromonadales</taxon>
        <taxon>Alteromonadaceae</taxon>
        <taxon>Bowmanella</taxon>
    </lineage>
</organism>
<keyword evidence="2" id="KW-1185">Reference proteome</keyword>
<name>A0ABP3HJN8_9ALTE</name>
<evidence type="ECO:0000313" key="2">
    <source>
        <dbReference type="Proteomes" id="UP001501757"/>
    </source>
</evidence>
<protein>
    <submittedName>
        <fullName evidence="1">Uncharacterized protein</fullName>
    </submittedName>
</protein>
<dbReference type="Proteomes" id="UP001501757">
    <property type="component" value="Unassembled WGS sequence"/>
</dbReference>
<evidence type="ECO:0000313" key="1">
    <source>
        <dbReference type="EMBL" id="GAA0369731.1"/>
    </source>
</evidence>
<gene>
    <name evidence="1" type="ORF">GCM10009092_37510</name>
</gene>
<proteinExistence type="predicted"/>
<comment type="caution">
    <text evidence="1">The sequence shown here is derived from an EMBL/GenBank/DDBJ whole genome shotgun (WGS) entry which is preliminary data.</text>
</comment>
<accession>A0ABP3HJN8</accession>
<dbReference type="EMBL" id="BAAAEI010000023">
    <property type="protein sequence ID" value="GAA0369731.1"/>
    <property type="molecule type" value="Genomic_DNA"/>
</dbReference>